<sequence>MIVYDVVAKWKRLASLVLQVAAIVTPGIVSDDRKPVVHESIMLGARGKNLFNSKSSHNASSLEGYILLPSYRFASLHSSSMKLWHPHVAEKSFDDYVKKNMLDHLSPERLCSEFKTPQYAGNATTTKNILLISLEKA</sequence>
<dbReference type="EMBL" id="CAWUPB010001159">
    <property type="protein sequence ID" value="CAK7340231.1"/>
    <property type="molecule type" value="Genomic_DNA"/>
</dbReference>
<reference evidence="1 2" key="1">
    <citation type="submission" date="2024-01" db="EMBL/GenBank/DDBJ databases">
        <authorList>
            <person name="Waweru B."/>
        </authorList>
    </citation>
    <scope>NUCLEOTIDE SEQUENCE [LARGE SCALE GENOMIC DNA]</scope>
</reference>
<gene>
    <name evidence="1" type="ORF">DCAF_LOCUS15312</name>
</gene>
<dbReference type="AlphaFoldDB" id="A0AAV1RU59"/>
<evidence type="ECO:0000313" key="1">
    <source>
        <dbReference type="EMBL" id="CAK7340231.1"/>
    </source>
</evidence>
<keyword evidence="2" id="KW-1185">Reference proteome</keyword>
<protein>
    <submittedName>
        <fullName evidence="1">Uncharacterized protein</fullName>
    </submittedName>
</protein>
<accession>A0AAV1RU59</accession>
<dbReference type="Proteomes" id="UP001314170">
    <property type="component" value="Unassembled WGS sequence"/>
</dbReference>
<proteinExistence type="predicted"/>
<organism evidence="1 2">
    <name type="scientific">Dovyalis caffra</name>
    <dbReference type="NCBI Taxonomy" id="77055"/>
    <lineage>
        <taxon>Eukaryota</taxon>
        <taxon>Viridiplantae</taxon>
        <taxon>Streptophyta</taxon>
        <taxon>Embryophyta</taxon>
        <taxon>Tracheophyta</taxon>
        <taxon>Spermatophyta</taxon>
        <taxon>Magnoliopsida</taxon>
        <taxon>eudicotyledons</taxon>
        <taxon>Gunneridae</taxon>
        <taxon>Pentapetalae</taxon>
        <taxon>rosids</taxon>
        <taxon>fabids</taxon>
        <taxon>Malpighiales</taxon>
        <taxon>Salicaceae</taxon>
        <taxon>Flacourtieae</taxon>
        <taxon>Dovyalis</taxon>
    </lineage>
</organism>
<evidence type="ECO:0000313" key="2">
    <source>
        <dbReference type="Proteomes" id="UP001314170"/>
    </source>
</evidence>
<comment type="caution">
    <text evidence="1">The sequence shown here is derived from an EMBL/GenBank/DDBJ whole genome shotgun (WGS) entry which is preliminary data.</text>
</comment>
<name>A0AAV1RU59_9ROSI</name>